<dbReference type="EMBL" id="AM468608">
    <property type="protein sequence ID" value="CAN81409.1"/>
    <property type="molecule type" value="Genomic_DNA"/>
</dbReference>
<proteinExistence type="predicted"/>
<organism evidence="2">
    <name type="scientific">Vitis vinifera</name>
    <name type="common">Grape</name>
    <dbReference type="NCBI Taxonomy" id="29760"/>
    <lineage>
        <taxon>Eukaryota</taxon>
        <taxon>Viridiplantae</taxon>
        <taxon>Streptophyta</taxon>
        <taxon>Embryophyta</taxon>
        <taxon>Tracheophyta</taxon>
        <taxon>Spermatophyta</taxon>
        <taxon>Magnoliopsida</taxon>
        <taxon>eudicotyledons</taxon>
        <taxon>Gunneridae</taxon>
        <taxon>Pentapetalae</taxon>
        <taxon>rosids</taxon>
        <taxon>Vitales</taxon>
        <taxon>Vitaceae</taxon>
        <taxon>Viteae</taxon>
        <taxon>Vitis</taxon>
    </lineage>
</organism>
<protein>
    <recommendedName>
        <fullName evidence="1">Reverse transcriptase Ty1/copia-type domain-containing protein</fullName>
    </recommendedName>
</protein>
<dbReference type="PANTHER" id="PTHR11439">
    <property type="entry name" value="GAG-POL-RELATED RETROTRANSPOSON"/>
    <property type="match status" value="1"/>
</dbReference>
<gene>
    <name evidence="2" type="ORF">VITISV_021348</name>
</gene>
<evidence type="ECO:0000259" key="1">
    <source>
        <dbReference type="Pfam" id="PF07727"/>
    </source>
</evidence>
<dbReference type="AlphaFoldDB" id="A5BRP6"/>
<dbReference type="PANTHER" id="PTHR11439:SF494">
    <property type="entry name" value="CYSTEINE-RICH RLK (RECEPTOR-LIKE PROTEIN KINASE) 8"/>
    <property type="match status" value="1"/>
</dbReference>
<dbReference type="Pfam" id="PF07727">
    <property type="entry name" value="RVT_2"/>
    <property type="match status" value="1"/>
</dbReference>
<accession>A5BRP6</accession>
<feature type="domain" description="Reverse transcriptase Ty1/copia-type" evidence="1">
    <location>
        <begin position="191"/>
        <end position="304"/>
    </location>
</feature>
<reference evidence="2" key="1">
    <citation type="journal article" date="2007" name="PLoS ONE">
        <title>The first genome sequence of an elite grapevine cultivar (Pinot noir Vitis vinifera L.): coping with a highly heterozygous genome.</title>
        <authorList>
            <person name="Velasco R."/>
            <person name="Zharkikh A."/>
            <person name="Troggio M."/>
            <person name="Cartwright D.A."/>
            <person name="Cestaro A."/>
            <person name="Pruss D."/>
            <person name="Pindo M."/>
            <person name="FitzGerald L.M."/>
            <person name="Vezzulli S."/>
            <person name="Reid J."/>
            <person name="Malacarne G."/>
            <person name="Iliev D."/>
            <person name="Coppola G."/>
            <person name="Wardell B."/>
            <person name="Micheletti D."/>
            <person name="Macalma T."/>
            <person name="Facci M."/>
            <person name="Mitchell J.T."/>
            <person name="Perazzolli M."/>
            <person name="Eldredge G."/>
            <person name="Gatto P."/>
            <person name="Oyzerski R."/>
            <person name="Moretto M."/>
            <person name="Gutin N."/>
            <person name="Stefanini M."/>
            <person name="Chen Y."/>
            <person name="Segala C."/>
            <person name="Davenport C."/>
            <person name="Dematte L."/>
            <person name="Mraz A."/>
            <person name="Battilana J."/>
            <person name="Stormo K."/>
            <person name="Costa F."/>
            <person name="Tao Q."/>
            <person name="Si-Ammour A."/>
            <person name="Harkins T."/>
            <person name="Lackey A."/>
            <person name="Perbost C."/>
            <person name="Taillon B."/>
            <person name="Stella A."/>
            <person name="Solovyev V."/>
            <person name="Fawcett J.A."/>
            <person name="Sterck L."/>
            <person name="Vandepoele K."/>
            <person name="Grando S.M."/>
            <person name="Toppo S."/>
            <person name="Moser C."/>
            <person name="Lanchbury J."/>
            <person name="Bogden R."/>
            <person name="Skolnick M."/>
            <person name="Sgaramella V."/>
            <person name="Bhatnagar S.K."/>
            <person name="Fontana P."/>
            <person name="Gutin A."/>
            <person name="Van de Peer Y."/>
            <person name="Salamini F."/>
            <person name="Viola R."/>
        </authorList>
    </citation>
    <scope>NUCLEOTIDE SEQUENCE</scope>
</reference>
<sequence length="583" mass="65346">MSSHAYIVALDLESNSSWFVDNSATQHMTIDSNNLDIYDHYFDTSSLKEGLRQLNISKIPSNREFASFSNGVKVFLPHLATTPSTINKQPTTPSFVEYNLQTSSHPSLCSTTLRPVSPSVPSPPTSTSSLHPMTTHLKVGTFKPKLLPDHITYLSTTISPSNQLPNTVSQALKNHNWYTTMLEEYQAFVWNTWTLVLFHPSMNVIDNAWIFRVKYNSDGTIQWKNARLVAKGFQQYAGLEFTNTFSLVIKASIIRVVFTLVVTYNWEIHQIDFNNAFLNEDIAKIVYISQPVGFVSAFHPQHVCNNAPLIQTLIQDLHNRFALKDLDLVKYFLGFEALRTTIAKPVPTPMSATLKLHVASGPASSDPTLYKSTIGVLQYLTYTRSSIEAKYCTLAHASTEVAWLCSLFSELGVSLVNTPVIWCDNQCAGALATGSVFHSQTKHIEVDVHYVCEQVLAHKLVVSYVPSVEQVADLFIKPFSIPSVEIFPSFPMAGAIDFPHLLERLCSVLYLIIRGYLAYMATGVKRTCLGYVWGCTLFFKVRLDSLRLCELPFDVAPVFGRPMWTVSRPPRCGSSFYIGDLCF</sequence>
<evidence type="ECO:0000313" key="2">
    <source>
        <dbReference type="EMBL" id="CAN81409.1"/>
    </source>
</evidence>
<dbReference type="InterPro" id="IPR013103">
    <property type="entry name" value="RVT_2"/>
</dbReference>
<dbReference type="CDD" id="cd09272">
    <property type="entry name" value="RNase_HI_RT_Ty1"/>
    <property type="match status" value="1"/>
</dbReference>
<name>A5BRP6_VITVI</name>